<keyword evidence="2" id="KW-1185">Reference proteome</keyword>
<comment type="caution">
    <text evidence="1">The sequence shown here is derived from an EMBL/GenBank/DDBJ whole genome shotgun (WGS) entry which is preliminary data.</text>
</comment>
<name>A0ABV7JJI2_9SPHI</name>
<reference evidence="2" key="1">
    <citation type="journal article" date="2019" name="Int. J. Syst. Evol. Microbiol.">
        <title>The Global Catalogue of Microorganisms (GCM) 10K type strain sequencing project: providing services to taxonomists for standard genome sequencing and annotation.</title>
        <authorList>
            <consortium name="The Broad Institute Genomics Platform"/>
            <consortium name="The Broad Institute Genome Sequencing Center for Infectious Disease"/>
            <person name="Wu L."/>
            <person name="Ma J."/>
        </authorList>
    </citation>
    <scope>NUCLEOTIDE SEQUENCE [LARGE SCALE GENOMIC DNA]</scope>
    <source>
        <strain evidence="2">KCTC 52416</strain>
    </source>
</reference>
<protein>
    <submittedName>
        <fullName evidence="1">Uncharacterized protein</fullName>
    </submittedName>
</protein>
<dbReference type="EMBL" id="JBHRTA010000022">
    <property type="protein sequence ID" value="MFC3197342.1"/>
    <property type="molecule type" value="Genomic_DNA"/>
</dbReference>
<dbReference type="Proteomes" id="UP001595526">
    <property type="component" value="Unassembled WGS sequence"/>
</dbReference>
<proteinExistence type="predicted"/>
<sequence length="171" mass="19074">MKKKLTYPLLALVILLWGVIFHRLFSGLGDRAEPRTTRMEPAKRPAAEPHVDDTLLLDYRDPFLGAPDDEVAATEEYLPMDNGYPEEIPYVDWSQVRYYGLVSGHGAGKTVALVHINGRDYMLKPGESVDGFTLLGSMTNTVKMSHQGQVASITIQGNDGEQFPLTTEMYQ</sequence>
<gene>
    <name evidence="1" type="ORF">ACFOET_06935</name>
</gene>
<organism evidence="1 2">
    <name type="scientific">Parapedobacter deserti</name>
    <dbReference type="NCBI Taxonomy" id="1912957"/>
    <lineage>
        <taxon>Bacteria</taxon>
        <taxon>Pseudomonadati</taxon>
        <taxon>Bacteroidota</taxon>
        <taxon>Sphingobacteriia</taxon>
        <taxon>Sphingobacteriales</taxon>
        <taxon>Sphingobacteriaceae</taxon>
        <taxon>Parapedobacter</taxon>
    </lineage>
</organism>
<evidence type="ECO:0000313" key="2">
    <source>
        <dbReference type="Proteomes" id="UP001595526"/>
    </source>
</evidence>
<accession>A0ABV7JJI2</accession>
<evidence type="ECO:0000313" key="1">
    <source>
        <dbReference type="EMBL" id="MFC3197342.1"/>
    </source>
</evidence>
<dbReference type="RefSeq" id="WP_379020942.1">
    <property type="nucleotide sequence ID" value="NZ_JBHRTA010000022.1"/>
</dbReference>